<dbReference type="RefSeq" id="WP_043676434.1">
    <property type="nucleotide sequence ID" value="NZ_BDCI01000022.1"/>
</dbReference>
<organism evidence="3 4">
    <name type="scientific">Nocardia vulneris</name>
    <dbReference type="NCBI Taxonomy" id="1141657"/>
    <lineage>
        <taxon>Bacteria</taxon>
        <taxon>Bacillati</taxon>
        <taxon>Actinomycetota</taxon>
        <taxon>Actinomycetes</taxon>
        <taxon>Mycobacteriales</taxon>
        <taxon>Nocardiaceae</taxon>
        <taxon>Nocardia</taxon>
    </lineage>
</organism>
<evidence type="ECO:0008006" key="5">
    <source>
        <dbReference type="Google" id="ProtNLM"/>
    </source>
</evidence>
<comment type="caution">
    <text evidence="3">The sequence shown here is derived from an EMBL/GenBank/DDBJ whole genome shotgun (WGS) entry which is preliminary data.</text>
</comment>
<accession>A0ABR4Z9X8</accession>
<keyword evidence="2" id="KW-0732">Signal</keyword>
<proteinExistence type="predicted"/>
<dbReference type="Proteomes" id="UP000031364">
    <property type="component" value="Unassembled WGS sequence"/>
</dbReference>
<evidence type="ECO:0000313" key="4">
    <source>
        <dbReference type="Proteomes" id="UP000031364"/>
    </source>
</evidence>
<name>A0ABR4Z9X8_9NOCA</name>
<feature type="chain" id="PRO_5047287107" description="Large secreted protein" evidence="2">
    <location>
        <begin position="23"/>
        <end position="153"/>
    </location>
</feature>
<dbReference type="PROSITE" id="PS51257">
    <property type="entry name" value="PROKAR_LIPOPROTEIN"/>
    <property type="match status" value="1"/>
</dbReference>
<reference evidence="3 4" key="1">
    <citation type="journal article" date="2014" name="Int. J. Syst. Evol. Microbiol.">
        <title>Nocardia vulneris sp. nov., isolated from wounds of human patients in North America.</title>
        <authorList>
            <person name="Lasker B.A."/>
            <person name="Bell M."/>
            <person name="Klenk H.P."/>
            <person name="Sproer C."/>
            <person name="Schumann C."/>
            <person name="Schumann P."/>
            <person name="Brown J.M."/>
        </authorList>
    </citation>
    <scope>NUCLEOTIDE SEQUENCE [LARGE SCALE GENOMIC DNA]</scope>
    <source>
        <strain evidence="3 4">W9851</strain>
    </source>
</reference>
<evidence type="ECO:0000256" key="1">
    <source>
        <dbReference type="SAM" id="MobiDB-lite"/>
    </source>
</evidence>
<sequence length="153" mass="15610">MTRMSGGRSAATLAGVLGCLVAAGCGSSDDGAAQPKTSTTSSAAPSTPTEDAGANRGRELSADPTIVGARPTPFTSWTRLADDRIAVNFQTGSPECYGVDATVRETDSTVTVELRAGTRADAVGRMCTMIAVFASLDVQLKSPLGNRQVLSAV</sequence>
<feature type="signal peptide" evidence="2">
    <location>
        <begin position="1"/>
        <end position="22"/>
    </location>
</feature>
<dbReference type="EMBL" id="JNFP01000037">
    <property type="protein sequence ID" value="KIA62048.1"/>
    <property type="molecule type" value="Genomic_DNA"/>
</dbReference>
<evidence type="ECO:0000313" key="3">
    <source>
        <dbReference type="EMBL" id="KIA62048.1"/>
    </source>
</evidence>
<keyword evidence="4" id="KW-1185">Reference proteome</keyword>
<protein>
    <recommendedName>
        <fullName evidence="5">Large secreted protein</fullName>
    </recommendedName>
</protein>
<feature type="region of interest" description="Disordered" evidence="1">
    <location>
        <begin position="28"/>
        <end position="73"/>
    </location>
</feature>
<gene>
    <name evidence="3" type="ORF">FG87_27820</name>
</gene>
<evidence type="ECO:0000256" key="2">
    <source>
        <dbReference type="SAM" id="SignalP"/>
    </source>
</evidence>
<feature type="compositionally biased region" description="Low complexity" evidence="1">
    <location>
        <begin position="28"/>
        <end position="49"/>
    </location>
</feature>